<dbReference type="PATRIC" id="fig|595434.4.peg.2463"/>
<dbReference type="SUPFAM" id="SSF53300">
    <property type="entry name" value="vWA-like"/>
    <property type="match status" value="1"/>
</dbReference>
<feature type="compositionally biased region" description="Basic and acidic residues" evidence="1">
    <location>
        <begin position="116"/>
        <end position="126"/>
    </location>
</feature>
<accession>A0A0J1BFQ3</accession>
<dbReference type="OrthoDB" id="272806at2"/>
<evidence type="ECO:0000313" key="4">
    <source>
        <dbReference type="Proteomes" id="UP000036367"/>
    </source>
</evidence>
<comment type="caution">
    <text evidence="3">The sequence shown here is derived from an EMBL/GenBank/DDBJ whole genome shotgun (WGS) entry which is preliminary data.</text>
</comment>
<evidence type="ECO:0000256" key="1">
    <source>
        <dbReference type="SAM" id="MobiDB-lite"/>
    </source>
</evidence>
<evidence type="ECO:0000259" key="2">
    <source>
        <dbReference type="Pfam" id="PF13768"/>
    </source>
</evidence>
<dbReference type="Proteomes" id="UP000036367">
    <property type="component" value="Unassembled WGS sequence"/>
</dbReference>
<feature type="compositionally biased region" description="Low complexity" evidence="1">
    <location>
        <begin position="130"/>
        <end position="145"/>
    </location>
</feature>
<feature type="domain" description="VWFA" evidence="2">
    <location>
        <begin position="224"/>
        <end position="381"/>
    </location>
</feature>
<protein>
    <submittedName>
        <fullName evidence="3">Transmembrane protein</fullName>
    </submittedName>
</protein>
<reference evidence="3" key="1">
    <citation type="submission" date="2015-05" db="EMBL/GenBank/DDBJ databases">
        <title>Permanent draft genome of Rhodopirellula islandicus K833.</title>
        <authorList>
            <person name="Kizina J."/>
            <person name="Richter M."/>
            <person name="Glockner F.O."/>
            <person name="Harder J."/>
        </authorList>
    </citation>
    <scope>NUCLEOTIDE SEQUENCE [LARGE SCALE GENOMIC DNA]</scope>
    <source>
        <strain evidence="3">K833</strain>
    </source>
</reference>
<dbReference type="InterPro" id="IPR002035">
    <property type="entry name" value="VWF_A"/>
</dbReference>
<keyword evidence="3" id="KW-0472">Membrane</keyword>
<sequence length="389" mass="41079">MASSRPHEPNTNAGDSDGPGSNRPRGSRVPGNLPAVETPWQRPTVSTWPLVGSCLVHLILIGSIFGWVQSRSAGTIDQPTTSVGVAMAYRMPDRTLYVTEDSAEESDAATANPSDRPVDERSKSVDSTDAEQSQSSASPASAPPAGFVPPVDLDGLFAEMTRRGVAAGESEGTGVEGVLQFGDGKTADQLGTGELVPGTTRAGEGAGQTTTSVFGVSGSGSAFVYVFDHSESMSASGGKPLRAAKQELIRSLQTLSERQQFQVIFYNDRPKAFSPDGQSSGLVLGEEGNRKLAEAFVQRTVAIGGTEHQLALRMALRLAPDAIFFLTDASIQTMNAEQMADIRRRAEQAGTVIHAIQFGSGPEPANSFMKEIARQNRGGYRYLDVISGG</sequence>
<dbReference type="STRING" id="595434.RISK_002583"/>
<feature type="region of interest" description="Disordered" evidence="1">
    <location>
        <begin position="100"/>
        <end position="151"/>
    </location>
</feature>
<evidence type="ECO:0000313" key="3">
    <source>
        <dbReference type="EMBL" id="KLU05376.1"/>
    </source>
</evidence>
<organism evidence="3 4">
    <name type="scientific">Rhodopirellula islandica</name>
    <dbReference type="NCBI Taxonomy" id="595434"/>
    <lineage>
        <taxon>Bacteria</taxon>
        <taxon>Pseudomonadati</taxon>
        <taxon>Planctomycetota</taxon>
        <taxon>Planctomycetia</taxon>
        <taxon>Pirellulales</taxon>
        <taxon>Pirellulaceae</taxon>
        <taxon>Rhodopirellula</taxon>
    </lineage>
</organism>
<dbReference type="Gene3D" id="3.40.50.410">
    <property type="entry name" value="von Willebrand factor, type A domain"/>
    <property type="match status" value="1"/>
</dbReference>
<dbReference type="Pfam" id="PF13768">
    <property type="entry name" value="VWA_3"/>
    <property type="match status" value="1"/>
</dbReference>
<dbReference type="RefSeq" id="WP_047814247.1">
    <property type="nucleotide sequence ID" value="NZ_LECT01000019.1"/>
</dbReference>
<name>A0A0J1BFQ3_RHOIS</name>
<dbReference type="AlphaFoldDB" id="A0A0J1BFQ3"/>
<gene>
    <name evidence="3" type="ORF">RISK_002583</name>
</gene>
<dbReference type="InterPro" id="IPR036465">
    <property type="entry name" value="vWFA_dom_sf"/>
</dbReference>
<proteinExistence type="predicted"/>
<feature type="region of interest" description="Disordered" evidence="1">
    <location>
        <begin position="1"/>
        <end position="39"/>
    </location>
</feature>
<keyword evidence="3" id="KW-0812">Transmembrane</keyword>
<keyword evidence="4" id="KW-1185">Reference proteome</keyword>
<dbReference type="EMBL" id="LECT01000019">
    <property type="protein sequence ID" value="KLU05376.1"/>
    <property type="molecule type" value="Genomic_DNA"/>
</dbReference>